<sequence length="187" mass="21129">MYIKMSRIGKKPISIPLGITLEIKNHTIIVHGPLGVLSQRISSRLQLEFKKNNQEIKLKIFTFSKEDRSLHGLYRSLIQNMFVGVTQGFTKELELVGVGYRVSIQGQRLEITLGLSHNIIMETPTEIKMETKSEKGKNSIIILKSHNKQLLGSVAAKIRSFKKPDPYQGKGIRYIGEEVRKKVGKSA</sequence>
<dbReference type="Gene3D" id="3.90.930.12">
    <property type="entry name" value="Ribosomal protein L6, alpha-beta domain"/>
    <property type="match status" value="2"/>
</dbReference>
<comment type="function">
    <text evidence="3 5">This protein binds to the 23S rRNA, and is important in its secondary structure. It is located near the subunit interface in the base of the L7/L12 stalk, and near the tRNA binding site of the peptidyltransferase center.</text>
</comment>
<dbReference type="PATRIC" id="fig|1133592.3.peg.152"/>
<dbReference type="GO" id="GO:0022625">
    <property type="term" value="C:cytosolic large ribosomal subunit"/>
    <property type="evidence" value="ECO:0007669"/>
    <property type="project" value="UniProtKB-UniRule"/>
</dbReference>
<dbReference type="STRING" id="1133592.ASNER_165"/>
<organism evidence="7 8">
    <name type="scientific">Candidatus Uzinura diaspidicola str. ASNER</name>
    <dbReference type="NCBI Taxonomy" id="1133592"/>
    <lineage>
        <taxon>Bacteria</taxon>
        <taxon>Pseudomonadati</taxon>
        <taxon>Bacteroidota</taxon>
        <taxon>Flavobacteriia</taxon>
        <taxon>Flavobacteriales</taxon>
        <taxon>Candidatus Uzinura</taxon>
    </lineage>
</organism>
<dbReference type="Pfam" id="PF00347">
    <property type="entry name" value="Ribosomal_L6"/>
    <property type="match status" value="2"/>
</dbReference>
<dbReference type="PANTHER" id="PTHR11655">
    <property type="entry name" value="60S/50S RIBOSOMAL PROTEIN L6/L9"/>
    <property type="match status" value="1"/>
</dbReference>
<comment type="similarity">
    <text evidence="3 4">Belongs to the universal ribosomal protein uL6 family.</text>
</comment>
<dbReference type="HOGENOM" id="CLU_065464_1_2_10"/>
<feature type="domain" description="Large ribosomal subunit protein uL6 alpha-beta" evidence="6">
    <location>
        <begin position="15"/>
        <end position="88"/>
    </location>
</feature>
<dbReference type="PIRSF" id="PIRSF002162">
    <property type="entry name" value="Ribosomal_L6"/>
    <property type="match status" value="1"/>
</dbReference>
<dbReference type="Proteomes" id="UP000011174">
    <property type="component" value="Chromosome"/>
</dbReference>
<accession>L7VKA6</accession>
<dbReference type="AlphaFoldDB" id="L7VKA6"/>
<feature type="domain" description="Large ribosomal subunit protein uL6 alpha-beta" evidence="6">
    <location>
        <begin position="96"/>
        <end position="174"/>
    </location>
</feature>
<evidence type="ECO:0000256" key="4">
    <source>
        <dbReference type="RuleBase" id="RU003869"/>
    </source>
</evidence>
<evidence type="ECO:0000256" key="2">
    <source>
        <dbReference type="ARBA" id="ARBA00023274"/>
    </source>
</evidence>
<keyword evidence="1 3" id="KW-0689">Ribosomal protein</keyword>
<keyword evidence="3 5" id="KW-0694">RNA-binding</keyword>
<comment type="subunit">
    <text evidence="3">Part of the 50S ribosomal subunit.</text>
</comment>
<protein>
    <recommendedName>
        <fullName evidence="3">Large ribosomal subunit protein uL6</fullName>
    </recommendedName>
</protein>
<dbReference type="NCBIfam" id="TIGR03654">
    <property type="entry name" value="L6_bact"/>
    <property type="match status" value="1"/>
</dbReference>
<keyword evidence="3 5" id="KW-0699">rRNA-binding</keyword>
<evidence type="ECO:0000313" key="7">
    <source>
        <dbReference type="EMBL" id="AGC66926.1"/>
    </source>
</evidence>
<reference evidence="7 8" key="1">
    <citation type="journal article" date="2013" name="Environ. Microbiol.">
        <title>The nutrient supplying capabilities of Uzinura, an endosymbiont of armoured scale insects.</title>
        <authorList>
            <person name="Sabree Z.L."/>
            <person name="Huang C.Y."/>
            <person name="Okusu A."/>
            <person name="Moran N.A."/>
            <person name="Normark B.B."/>
        </authorList>
    </citation>
    <scope>NUCLEOTIDE SEQUENCE [LARGE SCALE GENOMIC DNA]</scope>
    <source>
        <strain evidence="7 8">ASNER</strain>
    </source>
</reference>
<dbReference type="InterPro" id="IPR036789">
    <property type="entry name" value="Ribosomal_uL6-like_a/b-dom_sf"/>
</dbReference>
<dbReference type="PANTHER" id="PTHR11655:SF14">
    <property type="entry name" value="LARGE RIBOSOMAL SUBUNIT PROTEIN UL6M"/>
    <property type="match status" value="1"/>
</dbReference>
<dbReference type="InterPro" id="IPR020040">
    <property type="entry name" value="Ribosomal_uL6_a/b-dom"/>
</dbReference>
<dbReference type="GO" id="GO:0002181">
    <property type="term" value="P:cytoplasmic translation"/>
    <property type="evidence" value="ECO:0007669"/>
    <property type="project" value="TreeGrafter"/>
</dbReference>
<dbReference type="InterPro" id="IPR019906">
    <property type="entry name" value="Ribosomal_uL6_bac-type"/>
</dbReference>
<keyword evidence="2 3" id="KW-0687">Ribonucleoprotein</keyword>
<dbReference type="InterPro" id="IPR000702">
    <property type="entry name" value="Ribosomal_uL6-like"/>
</dbReference>
<dbReference type="EMBL" id="CP003263">
    <property type="protein sequence ID" value="AGC66926.1"/>
    <property type="molecule type" value="Genomic_DNA"/>
</dbReference>
<evidence type="ECO:0000256" key="5">
    <source>
        <dbReference type="RuleBase" id="RU003870"/>
    </source>
</evidence>
<gene>
    <name evidence="3 7" type="primary">rplF</name>
    <name evidence="7" type="ORF">ASNER_165</name>
</gene>
<keyword evidence="8" id="KW-1185">Reference proteome</keyword>
<name>L7VKA6_9FLAO</name>
<evidence type="ECO:0000256" key="1">
    <source>
        <dbReference type="ARBA" id="ARBA00022980"/>
    </source>
</evidence>
<evidence type="ECO:0000256" key="3">
    <source>
        <dbReference type="HAMAP-Rule" id="MF_01365"/>
    </source>
</evidence>
<dbReference type="HAMAP" id="MF_01365_B">
    <property type="entry name" value="Ribosomal_uL6_B"/>
    <property type="match status" value="1"/>
</dbReference>
<dbReference type="GO" id="GO:0019843">
    <property type="term" value="F:rRNA binding"/>
    <property type="evidence" value="ECO:0007669"/>
    <property type="project" value="UniProtKB-UniRule"/>
</dbReference>
<evidence type="ECO:0000313" key="8">
    <source>
        <dbReference type="Proteomes" id="UP000011174"/>
    </source>
</evidence>
<dbReference type="PRINTS" id="PR00059">
    <property type="entry name" value="RIBOSOMALL6"/>
</dbReference>
<proteinExistence type="inferred from homology"/>
<evidence type="ECO:0000259" key="6">
    <source>
        <dbReference type="Pfam" id="PF00347"/>
    </source>
</evidence>
<dbReference type="GO" id="GO:0003735">
    <property type="term" value="F:structural constituent of ribosome"/>
    <property type="evidence" value="ECO:0007669"/>
    <property type="project" value="UniProtKB-UniRule"/>
</dbReference>
<dbReference type="SUPFAM" id="SSF56053">
    <property type="entry name" value="Ribosomal protein L6"/>
    <property type="match status" value="2"/>
</dbReference>
<dbReference type="KEGG" id="udi:ASNER_165"/>